<evidence type="ECO:0000256" key="13">
    <source>
        <dbReference type="RuleBase" id="RU367080"/>
    </source>
</evidence>
<dbReference type="PANTHER" id="PTHR14732:SF0">
    <property type="entry name" value="RNA POLYMERASE II SUBUNIT B1 CTD PHOSPHATASE RPAP2-RELATED"/>
    <property type="match status" value="1"/>
</dbReference>
<organism evidence="16">
    <name type="scientific">Xenopus tropicalis</name>
    <name type="common">Western clawed frog</name>
    <name type="synonym">Silurana tropicalis</name>
    <dbReference type="NCBI Taxonomy" id="8364"/>
    <lineage>
        <taxon>Eukaryota</taxon>
        <taxon>Metazoa</taxon>
        <taxon>Chordata</taxon>
        <taxon>Craniata</taxon>
        <taxon>Vertebrata</taxon>
        <taxon>Euteleostomi</taxon>
        <taxon>Amphibia</taxon>
        <taxon>Batrachia</taxon>
        <taxon>Anura</taxon>
        <taxon>Pipoidea</taxon>
        <taxon>Pipidae</taxon>
        <taxon>Xenopodinae</taxon>
        <taxon>Xenopus</taxon>
        <taxon>Silurana</taxon>
    </lineage>
</organism>
<evidence type="ECO:0000256" key="6">
    <source>
        <dbReference type="ARBA" id="ARBA00022833"/>
    </source>
</evidence>
<dbReference type="GO" id="GO:0043175">
    <property type="term" value="F:RNA polymerase core enzyme binding"/>
    <property type="evidence" value="ECO:0007669"/>
    <property type="project" value="UniProtKB-UniRule"/>
</dbReference>
<comment type="catalytic activity">
    <reaction evidence="10 13">
        <text>O-phospho-L-seryl-[protein] + H2O = L-seryl-[protein] + phosphate</text>
        <dbReference type="Rhea" id="RHEA:20629"/>
        <dbReference type="Rhea" id="RHEA-COMP:9863"/>
        <dbReference type="Rhea" id="RHEA-COMP:11604"/>
        <dbReference type="ChEBI" id="CHEBI:15377"/>
        <dbReference type="ChEBI" id="CHEBI:29999"/>
        <dbReference type="ChEBI" id="CHEBI:43474"/>
        <dbReference type="ChEBI" id="CHEBI:83421"/>
        <dbReference type="EC" id="3.1.3.16"/>
    </reaction>
</comment>
<dbReference type="Pfam" id="PF04181">
    <property type="entry name" value="RPAP2_Rtr1"/>
    <property type="match status" value="1"/>
</dbReference>
<dbReference type="Xenbase" id="XB-GENE-6258550">
    <property type="gene designation" value="rpap2"/>
</dbReference>
<comment type="function">
    <text evidence="9">Protein phosphatase that displays CTD phosphatase activity and regulates transcription of snRNA genes. Recognizes and binds phosphorylated 'Ser-7' of the C-terminal heptapeptide repeat domain (CTD) of the largest RNA polymerase II subunit POLR2A, and mediates dephosphorylation of 'Ser-5' of the CTD, thereby promoting transcription of snRNA genes. Downstream of EIF2AK3/PERK, dephosphorylates ERN1, a sensor for the endoplasmic reticulum unfolded protein response (UPR), to abort failed ER-stress adaptation and trigger apoptosis.</text>
</comment>
<feature type="region of interest" description="Disordered" evidence="14">
    <location>
        <begin position="1"/>
        <end position="26"/>
    </location>
</feature>
<dbReference type="eggNOG" id="KOG4780">
    <property type="taxonomic scope" value="Eukaryota"/>
</dbReference>
<gene>
    <name evidence="16 18 19" type="primary">rpap2</name>
</gene>
<keyword evidence="4 13" id="KW-0863">Zinc-finger</keyword>
<dbReference type="OrthoDB" id="2590500at2759"/>
<evidence type="ECO:0000313" key="18">
    <source>
        <dbReference type="RefSeq" id="XP_031756865.1"/>
    </source>
</evidence>
<dbReference type="Gene3D" id="1.25.40.820">
    <property type="match status" value="1"/>
</dbReference>
<evidence type="ECO:0000313" key="16">
    <source>
        <dbReference type="Ensembl" id="ENSXETP00000049759"/>
    </source>
</evidence>
<dbReference type="Proteomes" id="UP000008143">
    <property type="component" value="Chromosome 4"/>
</dbReference>
<accession>F7DS87</accession>
<evidence type="ECO:0000256" key="11">
    <source>
        <dbReference type="ARBA" id="ARBA00048336"/>
    </source>
</evidence>
<feature type="domain" description="RTR1-type" evidence="15">
    <location>
        <begin position="71"/>
        <end position="154"/>
    </location>
</feature>
<reference evidence="16" key="2">
    <citation type="submission" date="2011-06" db="UniProtKB">
        <authorList>
            <consortium name="Ensembl"/>
        </authorList>
    </citation>
    <scope>IDENTIFICATION</scope>
</reference>
<keyword evidence="17" id="KW-1185">Reference proteome</keyword>
<evidence type="ECO:0000256" key="3">
    <source>
        <dbReference type="ARBA" id="ARBA00022723"/>
    </source>
</evidence>
<evidence type="ECO:0000256" key="4">
    <source>
        <dbReference type="ARBA" id="ARBA00022771"/>
    </source>
</evidence>
<comment type="similarity">
    <text evidence="2 12 13">Belongs to the RPAP2 family.</text>
</comment>
<sequence>MAERGNMSKSRKARAKHSGNFQVSDLNSEDAAKRRAALEIAVKRKIESEKRALQIVERLLEDDVSEVYLLDSAKYIAPAHYKDTVEERTIIQLCGYPVCQNRLENVPKQKYKISTKTNKVYDITERKCFCSNFCFRASKYYEAQLPKTPVWMRDGESPPDIKLLKEGKSGHSGIEVKLSERCIKESEIEKLSTFTEEYDPNSPGSDSDGQGDNEQAFVSSVISSSNDTKKVGKKNSINLEKAHNLAHSLTETVESLHKCNLSDQEIMSNSKIPNCPKSVESSHNVQSNSEMLGLTHRAVSKKGAEQLRKILRNSTQYQTALKEGISPGAAKGGMLEVLTQTLNEWKTEETLKYLFGANYVIDSSFHKKDSVRSRVEVEDLDEDDLSFDPNKVSSLNESLPFHETRNPAKVVPDYEKLKEKACMQQIRVKDFFHGHYILPEDMEYKINEGKETRNKETDTLWTPALPLVDSCSQQQIRRRIVLEKLKKVLPAILLPLQMTYSEVAKELHNLVTTLRFSNKNITHTIPEWSIIAIVLLSVLLPSMPLHKDSQTNPLYTQFVSKLLEELHFQNEDLERLKERFACNHM</sequence>
<evidence type="ECO:0000256" key="2">
    <source>
        <dbReference type="ARBA" id="ARBA00005676"/>
    </source>
</evidence>
<proteinExistence type="inferred from homology"/>
<dbReference type="GO" id="GO:0008420">
    <property type="term" value="F:RNA polymerase II CTD heptapeptide repeat phosphatase activity"/>
    <property type="evidence" value="ECO:0000318"/>
    <property type="project" value="GO_Central"/>
</dbReference>
<dbReference type="InterPro" id="IPR039693">
    <property type="entry name" value="Rtr1/RPAP2"/>
</dbReference>
<dbReference type="DNASU" id="394909"/>
<keyword evidence="8 13" id="KW-0539">Nucleus</keyword>
<reference evidence="16" key="1">
    <citation type="journal article" date="2010" name="Science">
        <title>The genome of the Western clawed frog Xenopus tropicalis.</title>
        <authorList>
            <person name="Hellsten U."/>
            <person name="Harland R.M."/>
            <person name="Gilchrist M.J."/>
            <person name="Hendrix D."/>
            <person name="Jurka J."/>
            <person name="Kapitonov V."/>
            <person name="Ovcharenko I."/>
            <person name="Putnam N.H."/>
            <person name="Shu S."/>
            <person name="Taher L."/>
            <person name="Blitz I.L."/>
            <person name="Blumberg B."/>
            <person name="Dichmann D.S."/>
            <person name="Dubchak I."/>
            <person name="Amaya E."/>
            <person name="Detter J.C."/>
            <person name="Fletcher R."/>
            <person name="Gerhard D.S."/>
            <person name="Goodstein D."/>
            <person name="Graves T."/>
            <person name="Grigoriev I.V."/>
            <person name="Grimwood J."/>
            <person name="Kawashima T."/>
            <person name="Lindquist E."/>
            <person name="Lucas S.M."/>
            <person name="Mead P.E."/>
            <person name="Mitros T."/>
            <person name="Ogino H."/>
            <person name="Ohta Y."/>
            <person name="Poliakov A.V."/>
            <person name="Pollet N."/>
            <person name="Robert J."/>
            <person name="Salamov A."/>
            <person name="Sater A.K."/>
            <person name="Schmutz J."/>
            <person name="Terry A."/>
            <person name="Vize P.D."/>
            <person name="Warren W.C."/>
            <person name="Wells D."/>
            <person name="Wills A."/>
            <person name="Wilson R.K."/>
            <person name="Zimmerman L.B."/>
            <person name="Zorn A.M."/>
            <person name="Grainger R."/>
            <person name="Grammer T."/>
            <person name="Khokha M.K."/>
            <person name="Richardson P.M."/>
            <person name="Rokhsar D.S."/>
        </authorList>
    </citation>
    <scope>NUCLEOTIDE SEQUENCE [LARGE SCALE GENOMIC DNA]</scope>
    <source>
        <strain evidence="16">Nigerian</strain>
    </source>
</reference>
<comment type="subcellular location">
    <subcellularLocation>
        <location evidence="1 13">Nucleus</location>
    </subcellularLocation>
</comment>
<dbReference type="PROSITE" id="PS51479">
    <property type="entry name" value="ZF_RTR1"/>
    <property type="match status" value="1"/>
</dbReference>
<evidence type="ECO:0000256" key="1">
    <source>
        <dbReference type="ARBA" id="ARBA00004123"/>
    </source>
</evidence>
<dbReference type="Bgee" id="ENSXETG00000023007">
    <property type="expression patterns" value="Expressed in ovary and 13 other cell types or tissues"/>
</dbReference>
<dbReference type="KEGG" id="xtr:100491941"/>
<dbReference type="RefSeq" id="XP_031756865.1">
    <property type="nucleotide sequence ID" value="XM_031901005.1"/>
</dbReference>
<dbReference type="GeneTree" id="ENSGT00390000017965"/>
<evidence type="ECO:0000256" key="9">
    <source>
        <dbReference type="ARBA" id="ARBA00045547"/>
    </source>
</evidence>
<keyword evidence="3 13" id="KW-0479">Metal-binding</keyword>
<evidence type="ECO:0000313" key="17">
    <source>
        <dbReference type="Proteomes" id="UP000008143"/>
    </source>
</evidence>
<feature type="compositionally biased region" description="Polar residues" evidence="14">
    <location>
        <begin position="202"/>
        <end position="213"/>
    </location>
</feature>
<reference evidence="18" key="3">
    <citation type="submission" date="2025-04" db="UniProtKB">
        <authorList>
            <consortium name="RefSeq"/>
        </authorList>
    </citation>
    <scope>IDENTIFICATION</scope>
    <source>
        <strain evidence="18">Nigerian</strain>
        <tissue evidence="18">Liver and blood</tissue>
    </source>
</reference>
<evidence type="ECO:0000256" key="5">
    <source>
        <dbReference type="ARBA" id="ARBA00022801"/>
    </source>
</evidence>
<dbReference type="EC" id="3.1.3.16" evidence="13"/>
<dbReference type="PANTHER" id="PTHR14732">
    <property type="entry name" value="RNA POLYMERASE II SUBUNIT B1 CTD PHOSPHATASE RPAP2-RELATED"/>
    <property type="match status" value="1"/>
</dbReference>
<evidence type="ECO:0000256" key="7">
    <source>
        <dbReference type="ARBA" id="ARBA00022912"/>
    </source>
</evidence>
<dbReference type="InterPro" id="IPR007308">
    <property type="entry name" value="Rtr1/RPAP2_dom"/>
</dbReference>
<keyword evidence="6 13" id="KW-0862">Zinc</keyword>
<evidence type="ECO:0000313" key="19">
    <source>
        <dbReference type="Xenbase" id="XB-GENE-6258550"/>
    </source>
</evidence>
<comment type="subunit">
    <text evidence="13">Associates with the RNA polymerase II complex.</text>
</comment>
<evidence type="ECO:0000259" key="15">
    <source>
        <dbReference type="PROSITE" id="PS51479"/>
    </source>
</evidence>
<feature type="region of interest" description="Disordered" evidence="14">
    <location>
        <begin position="193"/>
        <end position="213"/>
    </location>
</feature>
<dbReference type="HOGENOM" id="CLU_019258_1_0_1"/>
<evidence type="ECO:0000256" key="8">
    <source>
        <dbReference type="ARBA" id="ARBA00023242"/>
    </source>
</evidence>
<dbReference type="Ensembl" id="ENSXETT00000049759">
    <property type="protein sequence ID" value="ENSXETP00000049759"/>
    <property type="gene ID" value="ENSXETG00000023007"/>
</dbReference>
<comment type="catalytic activity">
    <reaction evidence="11 13">
        <text>O-phospho-L-threonyl-[protein] + H2O = L-threonyl-[protein] + phosphate</text>
        <dbReference type="Rhea" id="RHEA:47004"/>
        <dbReference type="Rhea" id="RHEA-COMP:11060"/>
        <dbReference type="Rhea" id="RHEA-COMP:11605"/>
        <dbReference type="ChEBI" id="CHEBI:15377"/>
        <dbReference type="ChEBI" id="CHEBI:30013"/>
        <dbReference type="ChEBI" id="CHEBI:43474"/>
        <dbReference type="ChEBI" id="CHEBI:61977"/>
        <dbReference type="EC" id="3.1.3.16"/>
    </reaction>
</comment>
<keyword evidence="7 13" id="KW-0904">Protein phosphatase</keyword>
<dbReference type="GO" id="GO:0005737">
    <property type="term" value="C:cytoplasm"/>
    <property type="evidence" value="ECO:0000318"/>
    <property type="project" value="GO_Central"/>
</dbReference>
<dbReference type="OMA" id="YPICQNK"/>
<dbReference type="InterPro" id="IPR038534">
    <property type="entry name" value="Rtr1/RPAP2_sf"/>
</dbReference>
<dbReference type="GeneID" id="100491941"/>
<name>F7DS87_XENTR</name>
<dbReference type="CTD" id="79871"/>
<dbReference type="PaxDb" id="8364-ENSXETP00000042787"/>
<evidence type="ECO:0000256" key="12">
    <source>
        <dbReference type="PROSITE-ProRule" id="PRU00812"/>
    </source>
</evidence>
<dbReference type="AGR" id="Xenbase:XB-GENE-6258550"/>
<evidence type="ECO:0000256" key="10">
    <source>
        <dbReference type="ARBA" id="ARBA00047761"/>
    </source>
</evidence>
<keyword evidence="5 13" id="KW-0378">Hydrolase</keyword>
<dbReference type="GO" id="GO:0008270">
    <property type="term" value="F:zinc ion binding"/>
    <property type="evidence" value="ECO:0007669"/>
    <property type="project" value="UniProtKB-KW"/>
</dbReference>
<dbReference type="AlphaFoldDB" id="F7DS87"/>
<dbReference type="Reactome" id="R-XTR-6807505">
    <property type="pathway name" value="RNA polymerase II transcribes snRNA genes"/>
</dbReference>
<dbReference type="GO" id="GO:0005634">
    <property type="term" value="C:nucleus"/>
    <property type="evidence" value="ECO:0000318"/>
    <property type="project" value="GO_Central"/>
</dbReference>
<evidence type="ECO:0000256" key="14">
    <source>
        <dbReference type="SAM" id="MobiDB-lite"/>
    </source>
</evidence>
<protein>
    <recommendedName>
        <fullName evidence="13">RNA polymerase II subunit B1 CTD phosphatase RPAP2 homolog</fullName>
        <ecNumber evidence="13">3.1.3.16</ecNumber>
    </recommendedName>
</protein>
<dbReference type="ExpressionAtlas" id="F7DS87">
    <property type="expression patterns" value="differential"/>
</dbReference>